<reference evidence="1 2" key="1">
    <citation type="journal article" date="2015" name="Nature">
        <title>rRNA introns, odd ribosomes, and small enigmatic genomes across a large radiation of phyla.</title>
        <authorList>
            <person name="Brown C.T."/>
            <person name="Hug L.A."/>
            <person name="Thomas B.C."/>
            <person name="Sharon I."/>
            <person name="Castelle C.J."/>
            <person name="Singh A."/>
            <person name="Wilkins M.J."/>
            <person name="Williams K.H."/>
            <person name="Banfield J.F."/>
        </authorList>
    </citation>
    <scope>NUCLEOTIDE SEQUENCE [LARGE SCALE GENOMIC DNA]</scope>
</reference>
<dbReference type="InterPro" id="IPR038573">
    <property type="entry name" value="BrnT_sf"/>
</dbReference>
<dbReference type="Pfam" id="PF04365">
    <property type="entry name" value="BrnT_toxin"/>
    <property type="match status" value="1"/>
</dbReference>
<sequence length="103" mass="12474">MYMRVNGKEIKFEWDEWNIDKNYLKHGTTPEEAEEAFVSERSYFFSDVKHSTVEKRFILLGKTFEKKNLFIAFTMRGKKVRIISARRMYESEVKKYEESKKNT</sequence>
<dbReference type="Gene3D" id="3.10.450.530">
    <property type="entry name" value="Ribonuclease toxin, BrnT, of type II toxin-antitoxin system"/>
    <property type="match status" value="1"/>
</dbReference>
<comment type="caution">
    <text evidence="1">The sequence shown here is derived from an EMBL/GenBank/DDBJ whole genome shotgun (WGS) entry which is preliminary data.</text>
</comment>
<evidence type="ECO:0000313" key="1">
    <source>
        <dbReference type="EMBL" id="KKR84833.1"/>
    </source>
</evidence>
<dbReference type="AlphaFoldDB" id="A0A0G0U6Z4"/>
<evidence type="ECO:0008006" key="3">
    <source>
        <dbReference type="Google" id="ProtNLM"/>
    </source>
</evidence>
<accession>A0A0G0U6Z4</accession>
<organism evidence="1 2">
    <name type="scientific">Candidatus Woesebacteria bacterium GW2011_GWB1_41_10</name>
    <dbReference type="NCBI Taxonomy" id="1618577"/>
    <lineage>
        <taxon>Bacteria</taxon>
        <taxon>Candidatus Woeseibacteriota</taxon>
    </lineage>
</organism>
<dbReference type="EMBL" id="LCAE01000043">
    <property type="protein sequence ID" value="KKR84833.1"/>
    <property type="molecule type" value="Genomic_DNA"/>
</dbReference>
<dbReference type="Proteomes" id="UP000033858">
    <property type="component" value="Unassembled WGS sequence"/>
</dbReference>
<proteinExistence type="predicted"/>
<name>A0A0G0U6Z4_9BACT</name>
<dbReference type="InterPro" id="IPR007460">
    <property type="entry name" value="BrnT_toxin"/>
</dbReference>
<gene>
    <name evidence="1" type="ORF">UU32_C0043G0009</name>
</gene>
<evidence type="ECO:0000313" key="2">
    <source>
        <dbReference type="Proteomes" id="UP000033858"/>
    </source>
</evidence>
<protein>
    <recommendedName>
        <fullName evidence="3">Protein containing DUF497</fullName>
    </recommendedName>
</protein>